<keyword evidence="5 8" id="KW-1133">Transmembrane helix</keyword>
<evidence type="ECO:0000259" key="10">
    <source>
        <dbReference type="Pfam" id="PF13967"/>
    </source>
</evidence>
<dbReference type="OrthoDB" id="1689567at2759"/>
<feature type="transmembrane region" description="Helical" evidence="8">
    <location>
        <begin position="558"/>
        <end position="577"/>
    </location>
</feature>
<dbReference type="InterPro" id="IPR003864">
    <property type="entry name" value="CSC1/OSCA1-like_7TM"/>
</dbReference>
<sequence length="917" mass="102869">MTTTSLIGNNETAASLIDLIKNATTIETLSTNSTNPNDSEVLRDTFAVYGSAMVVAFLTFCWARLRYPDAYNIRQTDCYSVGNDADENTARTDRRSKNEVSTTTDDDGPKDMQCLAKSQHGFFSWTWKLFQIDDKQFVEQNGLDAMCLVRICNMGFRLTLTGIFVSIWLMPVYSTARGGTLDDTMVEDKILEITTGHIPNDSPRFIATTVATYVVFGHAMYLILKEMQWFTNLRHSFLQQQKARNFAVYIRNIPEEWRSNRGIKDFFEKSLRGIHVQEASICLGTRNLRRKVAERDTIIDKLERAVAEQEVNGERPQHVEDTILPGVNLLINNNDKVDSIDFYTKQLKTMNADIAACIDALHERANVEPVEDKFDSDVADEASWVRGSAITEQEQDSLLERFKDQTKCVQEAVIGPPVQEATELVTKAATEAVKLVFPNEDGEIFSAAFVVFGSLSTTHASLQMVHHEEPYTFEVLEAPDSEDVFWANAGREHHDLQLGRLMSFGLSSVICLFWTVPVSFVASLSSVKGLRQEVEAVDNLLNAVPALEPLFELLAPQLLVALNSLLPMLLTSVTNFEGNISGSVNQASLFVKLAAFMIIQTFFVSAISGGVLDALQSVVSTPKSIIDLLATTLPAQSTFFVQLCFVSTVSVFVMEGFGIVRIGMAVARRHIGSHLTPRERRRIVMGLSPMSEVKDFEYGRQMSSLVFLYMVYLVYVVIAPLVSFVCAFCFLLLEVLFRHQMIYIYKRTPDSGGRLWMNFIKILTTCFLIAELTVFGLLALKDSVLSTIIFPLVVVSVIFSIYLRENHFNVAEHLPTRLCLDQDSKNIDMDFGFAREAYLQPEMRERNALPELSREKLQELGLVENDSPKASFKTAVFPNGMICRVKKLAIPDGVYTDDCPTIFDAERCSLTSDQHDA</sequence>
<dbReference type="Pfam" id="PF13967">
    <property type="entry name" value="RSN1_TM"/>
    <property type="match status" value="1"/>
</dbReference>
<evidence type="ECO:0000313" key="13">
    <source>
        <dbReference type="Proteomes" id="UP001153069"/>
    </source>
</evidence>
<dbReference type="InterPro" id="IPR027815">
    <property type="entry name" value="CSC1/OSCA1-like_cyt"/>
</dbReference>
<dbReference type="GO" id="GO:0005227">
    <property type="term" value="F:calcium-activated cation channel activity"/>
    <property type="evidence" value="ECO:0007669"/>
    <property type="project" value="InterPro"/>
</dbReference>
<dbReference type="InterPro" id="IPR032880">
    <property type="entry name" value="CSC1/OSCA1-like_N"/>
</dbReference>
<evidence type="ECO:0000256" key="3">
    <source>
        <dbReference type="ARBA" id="ARBA00022448"/>
    </source>
</evidence>
<feature type="domain" description="CSC1/OSCA1-like cytosolic" evidence="11">
    <location>
        <begin position="246"/>
        <end position="356"/>
    </location>
</feature>
<evidence type="ECO:0000313" key="12">
    <source>
        <dbReference type="EMBL" id="CAB9519234.1"/>
    </source>
</evidence>
<dbReference type="Pfam" id="PF02714">
    <property type="entry name" value="RSN1_7TM"/>
    <property type="match status" value="1"/>
</dbReference>
<feature type="transmembrane region" description="Helical" evidence="8">
    <location>
        <begin position="589"/>
        <end position="612"/>
    </location>
</feature>
<evidence type="ECO:0000256" key="1">
    <source>
        <dbReference type="ARBA" id="ARBA00004141"/>
    </source>
</evidence>
<evidence type="ECO:0000256" key="2">
    <source>
        <dbReference type="ARBA" id="ARBA00007779"/>
    </source>
</evidence>
<evidence type="ECO:0000259" key="9">
    <source>
        <dbReference type="Pfam" id="PF02714"/>
    </source>
</evidence>
<evidence type="ECO:0000256" key="7">
    <source>
        <dbReference type="SAM" id="MobiDB-lite"/>
    </source>
</evidence>
<reference evidence="12" key="1">
    <citation type="submission" date="2020-06" db="EMBL/GenBank/DDBJ databases">
        <authorList>
            <consortium name="Plant Systems Biology data submission"/>
        </authorList>
    </citation>
    <scope>NUCLEOTIDE SEQUENCE</scope>
    <source>
        <strain evidence="12">D6</strain>
    </source>
</reference>
<dbReference type="InterPro" id="IPR045122">
    <property type="entry name" value="Csc1-like"/>
</dbReference>
<evidence type="ECO:0000256" key="4">
    <source>
        <dbReference type="ARBA" id="ARBA00022692"/>
    </source>
</evidence>
<dbReference type="Proteomes" id="UP001153069">
    <property type="component" value="Unassembled WGS sequence"/>
</dbReference>
<feature type="compositionally biased region" description="Basic and acidic residues" evidence="7">
    <location>
        <begin position="88"/>
        <end position="98"/>
    </location>
</feature>
<feature type="domain" description="CSC1/OSCA1-like 7TM region" evidence="9">
    <location>
        <begin position="501"/>
        <end position="778"/>
    </location>
</feature>
<protein>
    <submittedName>
        <fullName evidence="12">CSC1-like protein ERD4</fullName>
    </submittedName>
</protein>
<dbReference type="EMBL" id="CAICTM010000998">
    <property type="protein sequence ID" value="CAB9519234.1"/>
    <property type="molecule type" value="Genomic_DNA"/>
</dbReference>
<comment type="similarity">
    <text evidence="2">Belongs to the CSC1 (TC 1.A.17) family.</text>
</comment>
<feature type="transmembrane region" description="Helical" evidence="8">
    <location>
        <begin position="46"/>
        <end position="65"/>
    </location>
</feature>
<dbReference type="PANTHER" id="PTHR13018:SF5">
    <property type="entry name" value="RE44586P"/>
    <property type="match status" value="1"/>
</dbReference>
<comment type="subcellular location">
    <subcellularLocation>
        <location evidence="1">Membrane</location>
        <topology evidence="1">Multi-pass membrane protein</topology>
    </subcellularLocation>
</comment>
<dbReference type="GO" id="GO:0005886">
    <property type="term" value="C:plasma membrane"/>
    <property type="evidence" value="ECO:0007669"/>
    <property type="project" value="TreeGrafter"/>
</dbReference>
<feature type="transmembrane region" description="Helical" evidence="8">
    <location>
        <begin position="156"/>
        <end position="176"/>
    </location>
</feature>
<evidence type="ECO:0000256" key="6">
    <source>
        <dbReference type="ARBA" id="ARBA00023136"/>
    </source>
</evidence>
<gene>
    <name evidence="12" type="ORF">SEMRO_1000_G229720.1</name>
</gene>
<organism evidence="12 13">
    <name type="scientific">Seminavis robusta</name>
    <dbReference type="NCBI Taxonomy" id="568900"/>
    <lineage>
        <taxon>Eukaryota</taxon>
        <taxon>Sar</taxon>
        <taxon>Stramenopiles</taxon>
        <taxon>Ochrophyta</taxon>
        <taxon>Bacillariophyta</taxon>
        <taxon>Bacillariophyceae</taxon>
        <taxon>Bacillariophycidae</taxon>
        <taxon>Naviculales</taxon>
        <taxon>Naviculaceae</taxon>
        <taxon>Seminavis</taxon>
    </lineage>
</organism>
<feature type="domain" description="CSC1/OSCA1-like N-terminal transmembrane" evidence="10">
    <location>
        <begin position="43"/>
        <end position="226"/>
    </location>
</feature>
<evidence type="ECO:0000256" key="8">
    <source>
        <dbReference type="SAM" id="Phobius"/>
    </source>
</evidence>
<comment type="caution">
    <text evidence="12">The sequence shown here is derived from an EMBL/GenBank/DDBJ whole genome shotgun (WGS) entry which is preliminary data.</text>
</comment>
<dbReference type="AlphaFoldDB" id="A0A9N8EFF4"/>
<feature type="transmembrane region" description="Helical" evidence="8">
    <location>
        <begin position="205"/>
        <end position="224"/>
    </location>
</feature>
<keyword evidence="13" id="KW-1185">Reference proteome</keyword>
<proteinExistence type="inferred from homology"/>
<evidence type="ECO:0000259" key="11">
    <source>
        <dbReference type="Pfam" id="PF14703"/>
    </source>
</evidence>
<feature type="transmembrane region" description="Helical" evidence="8">
    <location>
        <begin position="758"/>
        <end position="778"/>
    </location>
</feature>
<name>A0A9N8EFF4_9STRA</name>
<evidence type="ECO:0000256" key="5">
    <source>
        <dbReference type="ARBA" id="ARBA00022989"/>
    </source>
</evidence>
<keyword evidence="4 8" id="KW-0812">Transmembrane</keyword>
<feature type="transmembrane region" description="Helical" evidence="8">
    <location>
        <begin position="501"/>
        <end position="522"/>
    </location>
</feature>
<dbReference type="Pfam" id="PF14703">
    <property type="entry name" value="PHM7_cyt"/>
    <property type="match status" value="1"/>
</dbReference>
<accession>A0A9N8EFF4</accession>
<feature type="region of interest" description="Disordered" evidence="7">
    <location>
        <begin position="84"/>
        <end position="110"/>
    </location>
</feature>
<dbReference type="PANTHER" id="PTHR13018">
    <property type="entry name" value="PROBABLE MEMBRANE PROTEIN DUF221-RELATED"/>
    <property type="match status" value="1"/>
</dbReference>
<feature type="transmembrane region" description="Helical" evidence="8">
    <location>
        <begin position="784"/>
        <end position="803"/>
    </location>
</feature>
<feature type="transmembrane region" description="Helical" evidence="8">
    <location>
        <begin position="706"/>
        <end position="737"/>
    </location>
</feature>
<keyword evidence="3" id="KW-0813">Transport</keyword>
<keyword evidence="6 8" id="KW-0472">Membrane</keyword>